<evidence type="ECO:0000313" key="4">
    <source>
        <dbReference type="EMBL" id="EJC97319.1"/>
    </source>
</evidence>
<dbReference type="OrthoDB" id="3252795at2759"/>
<dbReference type="InterPro" id="IPR051219">
    <property type="entry name" value="Heterochromatin_chromo-domain"/>
</dbReference>
<dbReference type="Proteomes" id="UP000053630">
    <property type="component" value="Unassembled WGS sequence"/>
</dbReference>
<comment type="subcellular location">
    <subcellularLocation>
        <location evidence="1">Nucleus</location>
    </subcellularLocation>
</comment>
<dbReference type="Gene3D" id="2.40.50.40">
    <property type="match status" value="1"/>
</dbReference>
<dbReference type="KEGG" id="fme:FOMMEDRAFT_100096"/>
<dbReference type="eggNOG" id="KOG0017">
    <property type="taxonomic scope" value="Eukaryota"/>
</dbReference>
<dbReference type="SMART" id="SM00298">
    <property type="entry name" value="CHROMO"/>
    <property type="match status" value="1"/>
</dbReference>
<evidence type="ECO:0000256" key="1">
    <source>
        <dbReference type="ARBA" id="ARBA00004123"/>
    </source>
</evidence>
<keyword evidence="5" id="KW-1185">Reference proteome</keyword>
<keyword evidence="2" id="KW-0539">Nucleus</keyword>
<dbReference type="AlphaFoldDB" id="R7SIB5"/>
<dbReference type="InterPro" id="IPR023780">
    <property type="entry name" value="Chromo_domain"/>
</dbReference>
<dbReference type="Pfam" id="PF24626">
    <property type="entry name" value="SH3_Tf2-1"/>
    <property type="match status" value="1"/>
</dbReference>
<dbReference type="PANTHER" id="PTHR22812">
    <property type="entry name" value="CHROMOBOX PROTEIN"/>
    <property type="match status" value="1"/>
</dbReference>
<dbReference type="RefSeq" id="XP_007272418.1">
    <property type="nucleotide sequence ID" value="XM_007272356.1"/>
</dbReference>
<dbReference type="GeneID" id="18669723"/>
<dbReference type="GO" id="GO:0005634">
    <property type="term" value="C:nucleus"/>
    <property type="evidence" value="ECO:0007669"/>
    <property type="project" value="UniProtKB-SubCell"/>
</dbReference>
<evidence type="ECO:0000259" key="3">
    <source>
        <dbReference type="PROSITE" id="PS50013"/>
    </source>
</evidence>
<name>R7SIB5_FOMME</name>
<proteinExistence type="predicted"/>
<dbReference type="EMBL" id="JH719117">
    <property type="protein sequence ID" value="EJC97319.1"/>
    <property type="molecule type" value="Genomic_DNA"/>
</dbReference>
<dbReference type="PROSITE" id="PS50013">
    <property type="entry name" value="CHROMO_2"/>
    <property type="match status" value="1"/>
</dbReference>
<dbReference type="InterPro" id="IPR016197">
    <property type="entry name" value="Chromo-like_dom_sf"/>
</dbReference>
<protein>
    <recommendedName>
        <fullName evidence="3">Chromo domain-containing protein</fullName>
    </recommendedName>
</protein>
<dbReference type="InterPro" id="IPR056924">
    <property type="entry name" value="SH3_Tf2-1"/>
</dbReference>
<accession>R7SIB5</accession>
<reference evidence="5" key="1">
    <citation type="journal article" date="2012" name="Science">
        <title>The Paleozoic origin of enzymatic lignin decomposition reconstructed from 31 fungal genomes.</title>
        <authorList>
            <person name="Floudas D."/>
            <person name="Binder M."/>
            <person name="Riley R."/>
            <person name="Barry K."/>
            <person name="Blanchette R.A."/>
            <person name="Henrissat B."/>
            <person name="Martinez A.T."/>
            <person name="Otillar R."/>
            <person name="Spatafora J.W."/>
            <person name="Yadav J.S."/>
            <person name="Aerts A."/>
            <person name="Benoit I."/>
            <person name="Boyd A."/>
            <person name="Carlson A."/>
            <person name="Copeland A."/>
            <person name="Coutinho P.M."/>
            <person name="de Vries R.P."/>
            <person name="Ferreira P."/>
            <person name="Findley K."/>
            <person name="Foster B."/>
            <person name="Gaskell J."/>
            <person name="Glotzer D."/>
            <person name="Gorecki P."/>
            <person name="Heitman J."/>
            <person name="Hesse C."/>
            <person name="Hori C."/>
            <person name="Igarashi K."/>
            <person name="Jurgens J.A."/>
            <person name="Kallen N."/>
            <person name="Kersten P."/>
            <person name="Kohler A."/>
            <person name="Kuees U."/>
            <person name="Kumar T.K.A."/>
            <person name="Kuo A."/>
            <person name="LaButti K."/>
            <person name="Larrondo L.F."/>
            <person name="Lindquist E."/>
            <person name="Ling A."/>
            <person name="Lombard V."/>
            <person name="Lucas S."/>
            <person name="Lundell T."/>
            <person name="Martin R."/>
            <person name="McLaughlin D.J."/>
            <person name="Morgenstern I."/>
            <person name="Morin E."/>
            <person name="Murat C."/>
            <person name="Nagy L.G."/>
            <person name="Nolan M."/>
            <person name="Ohm R.A."/>
            <person name="Patyshakuliyeva A."/>
            <person name="Rokas A."/>
            <person name="Ruiz-Duenas F.J."/>
            <person name="Sabat G."/>
            <person name="Salamov A."/>
            <person name="Samejima M."/>
            <person name="Schmutz J."/>
            <person name="Slot J.C."/>
            <person name="St John F."/>
            <person name="Stenlid J."/>
            <person name="Sun H."/>
            <person name="Sun S."/>
            <person name="Syed K."/>
            <person name="Tsang A."/>
            <person name="Wiebenga A."/>
            <person name="Young D."/>
            <person name="Pisabarro A."/>
            <person name="Eastwood D.C."/>
            <person name="Martin F."/>
            <person name="Cullen D."/>
            <person name="Grigoriev I.V."/>
            <person name="Hibbett D.S."/>
        </authorList>
    </citation>
    <scope>NUCLEOTIDE SEQUENCE [LARGE SCALE GENOMIC DNA]</scope>
    <source>
        <strain evidence="5">MF3/22</strain>
    </source>
</reference>
<feature type="domain" description="Chromo" evidence="3">
    <location>
        <begin position="103"/>
        <end position="163"/>
    </location>
</feature>
<gene>
    <name evidence="4" type="ORF">FOMMEDRAFT_100096</name>
</gene>
<dbReference type="InterPro" id="IPR000953">
    <property type="entry name" value="Chromo/chromo_shadow_dom"/>
</dbReference>
<dbReference type="Pfam" id="PF00385">
    <property type="entry name" value="Chromo"/>
    <property type="match status" value="1"/>
</dbReference>
<organism evidence="4 5">
    <name type="scientific">Fomitiporia mediterranea (strain MF3/22)</name>
    <name type="common">Grapevine white-rot fungus</name>
    <dbReference type="NCBI Taxonomy" id="694068"/>
    <lineage>
        <taxon>Eukaryota</taxon>
        <taxon>Fungi</taxon>
        <taxon>Dikarya</taxon>
        <taxon>Basidiomycota</taxon>
        <taxon>Agaricomycotina</taxon>
        <taxon>Agaricomycetes</taxon>
        <taxon>Hymenochaetales</taxon>
        <taxon>Hymenochaetaceae</taxon>
        <taxon>Fomitiporia</taxon>
    </lineage>
</organism>
<dbReference type="CDD" id="cd00024">
    <property type="entry name" value="CD_CSD"/>
    <property type="match status" value="1"/>
</dbReference>
<dbReference type="GO" id="GO:0006338">
    <property type="term" value="P:chromatin remodeling"/>
    <property type="evidence" value="ECO:0007669"/>
    <property type="project" value="UniProtKB-ARBA"/>
</dbReference>
<evidence type="ECO:0000313" key="5">
    <source>
        <dbReference type="Proteomes" id="UP000053630"/>
    </source>
</evidence>
<sequence length="233" mass="27469">MKKYTDKHRGNLSELKEGDFVLLDSKNLNLAVLTRKLANRYIGPFEIEKQMGVVNYKLKLPEGINIHPVFYSGLLIPYKEKEYPGRQVHTNLDPELINKEWEYTVENILDSRKRRNKYQYLIKWLGYLDIDNTWEPFGKGLTNSAKLIREFHINHPVVVKPPHLENWLTKRLGHGLLISKRILVKEQDTGDIVLQEEQMWKDWMKRKSESSEYFSILASDSSTKEIREGLEKL</sequence>
<dbReference type="SUPFAM" id="SSF54160">
    <property type="entry name" value="Chromo domain-like"/>
    <property type="match status" value="1"/>
</dbReference>
<evidence type="ECO:0000256" key="2">
    <source>
        <dbReference type="ARBA" id="ARBA00023242"/>
    </source>
</evidence>